<dbReference type="InterPro" id="IPR037103">
    <property type="entry name" value="Tubulin/FtsZ-like_C"/>
</dbReference>
<feature type="domain" description="Tubulin/FtsZ 2-layer sandwich" evidence="9">
    <location>
        <begin position="207"/>
        <end position="325"/>
    </location>
</feature>
<keyword evidence="3 4" id="KW-0342">GTP-binding</keyword>
<dbReference type="InterPro" id="IPR024757">
    <property type="entry name" value="FtsZ_C"/>
</dbReference>
<dbReference type="GO" id="GO:0051258">
    <property type="term" value="P:protein polymerization"/>
    <property type="evidence" value="ECO:0007669"/>
    <property type="project" value="UniProtKB-UniRule"/>
</dbReference>
<evidence type="ECO:0000256" key="4">
    <source>
        <dbReference type="HAMAP-Rule" id="MF_00909"/>
    </source>
</evidence>
<feature type="compositionally biased region" description="Basic and acidic residues" evidence="7">
    <location>
        <begin position="364"/>
        <end position="375"/>
    </location>
</feature>
<feature type="binding site" evidence="4">
    <location>
        <position position="143"/>
    </location>
    <ligand>
        <name>GTP</name>
        <dbReference type="ChEBI" id="CHEBI:37565"/>
    </ligand>
</feature>
<proteinExistence type="inferred from homology"/>
<dbReference type="PANTHER" id="PTHR30314:SF3">
    <property type="entry name" value="MITOCHONDRIAL DIVISION PROTEIN FSZA"/>
    <property type="match status" value="1"/>
</dbReference>
<feature type="binding site" evidence="4">
    <location>
        <position position="139"/>
    </location>
    <ligand>
        <name>GTP</name>
        <dbReference type="ChEBI" id="CHEBI:37565"/>
    </ligand>
</feature>
<dbReference type="PANTHER" id="PTHR30314">
    <property type="entry name" value="CELL DIVISION PROTEIN FTSZ-RELATED"/>
    <property type="match status" value="1"/>
</dbReference>
<dbReference type="CDD" id="cd02201">
    <property type="entry name" value="FtsZ_type1"/>
    <property type="match status" value="1"/>
</dbReference>
<dbReference type="SMART" id="SM00864">
    <property type="entry name" value="Tubulin"/>
    <property type="match status" value="1"/>
</dbReference>
<feature type="region of interest" description="Disordered" evidence="7">
    <location>
        <begin position="327"/>
        <end position="346"/>
    </location>
</feature>
<dbReference type="Proteomes" id="UP000566995">
    <property type="component" value="Unassembled WGS sequence"/>
</dbReference>
<dbReference type="InterPro" id="IPR008280">
    <property type="entry name" value="Tub_FtsZ_C"/>
</dbReference>
<dbReference type="GO" id="GO:0043093">
    <property type="term" value="P:FtsZ-dependent cytokinesis"/>
    <property type="evidence" value="ECO:0007669"/>
    <property type="project" value="UniProtKB-UniRule"/>
</dbReference>
<dbReference type="GO" id="GO:0003924">
    <property type="term" value="F:GTPase activity"/>
    <property type="evidence" value="ECO:0007669"/>
    <property type="project" value="UniProtKB-UniRule"/>
</dbReference>
<dbReference type="NCBIfam" id="TIGR00065">
    <property type="entry name" value="ftsZ"/>
    <property type="match status" value="1"/>
</dbReference>
<dbReference type="PROSITE" id="PS01135">
    <property type="entry name" value="FTSZ_2"/>
    <property type="match status" value="1"/>
</dbReference>
<name>A0A7W7NY51_PSENT</name>
<dbReference type="GO" id="GO:0032153">
    <property type="term" value="C:cell division site"/>
    <property type="evidence" value="ECO:0007669"/>
    <property type="project" value="UniProtKB-UniRule"/>
</dbReference>
<gene>
    <name evidence="4" type="primary">ftsZ</name>
    <name evidence="10" type="ORF">HNP46_000134</name>
</gene>
<dbReference type="InterPro" id="IPR018316">
    <property type="entry name" value="Tubulin/FtsZ_2-layer-sand-dom"/>
</dbReference>
<evidence type="ECO:0000256" key="5">
    <source>
        <dbReference type="NCBIfam" id="TIGR00065"/>
    </source>
</evidence>
<evidence type="ECO:0000256" key="6">
    <source>
        <dbReference type="RuleBase" id="RU000631"/>
    </source>
</evidence>
<dbReference type="Pfam" id="PF00091">
    <property type="entry name" value="Tubulin"/>
    <property type="match status" value="1"/>
</dbReference>
<comment type="subunit">
    <text evidence="4">Homodimer. Polymerizes to form a dynamic ring structure in a strictly GTP-dependent manner. Interacts directly with several other division proteins.</text>
</comment>
<dbReference type="InterPro" id="IPR000158">
    <property type="entry name" value="Cell_div_FtsZ"/>
</dbReference>
<keyword evidence="2 4" id="KW-0547">Nucleotide-binding</keyword>
<dbReference type="PROSITE" id="PS01134">
    <property type="entry name" value="FTSZ_1"/>
    <property type="match status" value="1"/>
</dbReference>
<comment type="caution">
    <text evidence="10">The sequence shown here is derived from an EMBL/GenBank/DDBJ whole genome shotgun (WGS) entry which is preliminary data.</text>
</comment>
<feature type="binding site" evidence="4">
    <location>
        <position position="187"/>
    </location>
    <ligand>
        <name>GTP</name>
        <dbReference type="ChEBI" id="CHEBI:37565"/>
    </ligand>
</feature>
<evidence type="ECO:0000259" key="9">
    <source>
        <dbReference type="SMART" id="SM00865"/>
    </source>
</evidence>
<comment type="subcellular location">
    <subcellularLocation>
        <location evidence="4">Cytoplasm</location>
    </subcellularLocation>
    <text evidence="4">Assembles at midcell at the inner surface of the cytoplasmic membrane.</text>
</comment>
<dbReference type="InterPro" id="IPR003008">
    <property type="entry name" value="Tubulin_FtsZ_GTPase"/>
</dbReference>
<dbReference type="HAMAP" id="MF_00909">
    <property type="entry name" value="FtsZ"/>
    <property type="match status" value="1"/>
</dbReference>
<keyword evidence="4" id="KW-0963">Cytoplasm</keyword>
<evidence type="ECO:0000313" key="11">
    <source>
        <dbReference type="Proteomes" id="UP000566995"/>
    </source>
</evidence>
<dbReference type="GO" id="GO:0005525">
    <property type="term" value="F:GTP binding"/>
    <property type="evidence" value="ECO:0007669"/>
    <property type="project" value="UniProtKB-UniRule"/>
</dbReference>
<feature type="region of interest" description="Disordered" evidence="7">
    <location>
        <begin position="352"/>
        <end position="492"/>
    </location>
</feature>
<feature type="compositionally biased region" description="Basic and acidic residues" evidence="7">
    <location>
        <begin position="448"/>
        <end position="457"/>
    </location>
</feature>
<protein>
    <recommendedName>
        <fullName evidence="4 5">Cell division protein FtsZ</fullName>
    </recommendedName>
</protein>
<sequence length="492" mass="53496">MFETSNRGDGGAIIKVIGVGGGGGNAVDHMCENNIEGVEFIVANTDSQALKNTKAKSVLQLGANTTSGLGAGADPARGQEAALEDRSQLADAMHGADMLFIATGLGGGTGTGASPVIAQIAKEKGILTVGVVTLPFMFEGRKRMAYALEGLKELEKYVDTLIVVKNEKLIQEMAGKCSLLEAFAHSNDVLCSSVRGISDIIKRPGMINVDFADVKAVMEKAGQAVMGEGRASGADRAQKATEAALFHPLLRDTNLQGAKGILVNISSNQDLTLDEYAAVGAIIEEFASPDARMKFGTVIDPDLGEEMTVTVVITGLGDSQYQAEMKQAAQPLRAAEPKQEPVVSRNPVQRPQVAELRPAMTQERQFDNRREHDDLGVSAARPAAQDHRILRHGFQSEQGVQRPVGGTRDLHQREFQERQYEPRNTRQSREEFEYAEQEGTRMAASRPVELDNRRLLPAERTQQPQQQNQHDDLDYLDIPAFLRRQQGEGIRD</sequence>
<evidence type="ECO:0000256" key="7">
    <source>
        <dbReference type="SAM" id="MobiDB-lite"/>
    </source>
</evidence>
<reference evidence="10 11" key="1">
    <citation type="submission" date="2020-08" db="EMBL/GenBank/DDBJ databases">
        <title>Functional genomics of gut bacteria from endangered species of beetles.</title>
        <authorList>
            <person name="Carlos-Shanley C."/>
        </authorList>
    </citation>
    <scope>NUCLEOTIDE SEQUENCE [LARGE SCALE GENOMIC DNA]</scope>
    <source>
        <strain evidence="10 11">S00179</strain>
    </source>
</reference>
<dbReference type="GO" id="GO:0000917">
    <property type="term" value="P:division septum assembly"/>
    <property type="evidence" value="ECO:0007669"/>
    <property type="project" value="UniProtKB-KW"/>
</dbReference>
<dbReference type="GO" id="GO:0005737">
    <property type="term" value="C:cytoplasm"/>
    <property type="evidence" value="ECO:0007669"/>
    <property type="project" value="UniProtKB-SubCell"/>
</dbReference>
<dbReference type="SMART" id="SM00865">
    <property type="entry name" value="Tubulin_C"/>
    <property type="match status" value="1"/>
</dbReference>
<evidence type="ECO:0000259" key="8">
    <source>
        <dbReference type="SMART" id="SM00864"/>
    </source>
</evidence>
<feature type="binding site" evidence="4">
    <location>
        <begin position="21"/>
        <end position="25"/>
    </location>
    <ligand>
        <name>GTP</name>
        <dbReference type="ChEBI" id="CHEBI:37565"/>
    </ligand>
</feature>
<evidence type="ECO:0000256" key="1">
    <source>
        <dbReference type="ARBA" id="ARBA00009690"/>
    </source>
</evidence>
<dbReference type="InterPro" id="IPR036525">
    <property type="entry name" value="Tubulin/FtsZ_GTPase_sf"/>
</dbReference>
<dbReference type="FunFam" id="3.40.50.1440:FF:000001">
    <property type="entry name" value="Cell division protein FtsZ"/>
    <property type="match status" value="1"/>
</dbReference>
<dbReference type="InterPro" id="IPR020805">
    <property type="entry name" value="Cell_div_FtsZ_CS"/>
</dbReference>
<dbReference type="EMBL" id="JACHLI010000001">
    <property type="protein sequence ID" value="MBB4861323.1"/>
    <property type="molecule type" value="Genomic_DNA"/>
</dbReference>
<comment type="function">
    <text evidence="4 6">Essential cell division protein that forms a contractile ring structure (Z ring) at the future cell division site. The regulation of the ring assembly controls the timing and the location of cell division. One of the functions of the FtsZ ring is to recruit other cell division proteins to the septum to produce a new cell wall between the dividing cells. Binds GTP and shows GTPase activity.</text>
</comment>
<evidence type="ECO:0000256" key="3">
    <source>
        <dbReference type="ARBA" id="ARBA00023134"/>
    </source>
</evidence>
<comment type="similarity">
    <text evidence="1 4 6">Belongs to the FtsZ family.</text>
</comment>
<evidence type="ECO:0000313" key="10">
    <source>
        <dbReference type="EMBL" id="MBB4861323.1"/>
    </source>
</evidence>
<dbReference type="PRINTS" id="PR00423">
    <property type="entry name" value="CELLDVISFTSZ"/>
</dbReference>
<feature type="domain" description="Tubulin/FtsZ GTPase" evidence="8">
    <location>
        <begin position="13"/>
        <end position="205"/>
    </location>
</feature>
<feature type="binding site" evidence="4">
    <location>
        <begin position="108"/>
        <end position="110"/>
    </location>
    <ligand>
        <name>GTP</name>
        <dbReference type="ChEBI" id="CHEBI:37565"/>
    </ligand>
</feature>
<dbReference type="InterPro" id="IPR045061">
    <property type="entry name" value="FtsZ/CetZ"/>
</dbReference>
<organism evidence="10 11">
    <name type="scientific">Pseudomonas nitroreducens</name>
    <dbReference type="NCBI Taxonomy" id="46680"/>
    <lineage>
        <taxon>Bacteria</taxon>
        <taxon>Pseudomonadati</taxon>
        <taxon>Pseudomonadota</taxon>
        <taxon>Gammaproteobacteria</taxon>
        <taxon>Pseudomonadales</taxon>
        <taxon>Pseudomonadaceae</taxon>
        <taxon>Pseudomonas</taxon>
    </lineage>
</organism>
<keyword evidence="4 6" id="KW-0131">Cell cycle</keyword>
<keyword evidence="4 6" id="KW-0717">Septation</keyword>
<dbReference type="SUPFAM" id="SSF55307">
    <property type="entry name" value="Tubulin C-terminal domain-like"/>
    <property type="match status" value="1"/>
</dbReference>
<dbReference type="Pfam" id="PF12327">
    <property type="entry name" value="FtsZ_C"/>
    <property type="match status" value="1"/>
</dbReference>
<accession>A0A7W7NY51</accession>
<dbReference type="AlphaFoldDB" id="A0A7W7NY51"/>
<feature type="compositionally biased region" description="Basic and acidic residues" evidence="7">
    <location>
        <begin position="408"/>
        <end position="432"/>
    </location>
</feature>
<dbReference type="SUPFAM" id="SSF52490">
    <property type="entry name" value="Tubulin nucleotide-binding domain-like"/>
    <property type="match status" value="1"/>
</dbReference>
<dbReference type="Gene3D" id="3.40.50.1440">
    <property type="entry name" value="Tubulin/FtsZ, GTPase domain"/>
    <property type="match status" value="1"/>
</dbReference>
<dbReference type="Gene3D" id="3.30.1330.20">
    <property type="entry name" value="Tubulin/FtsZ, C-terminal domain"/>
    <property type="match status" value="1"/>
</dbReference>
<keyword evidence="4 6" id="KW-0132">Cell division</keyword>
<evidence type="ECO:0000256" key="2">
    <source>
        <dbReference type="ARBA" id="ARBA00022741"/>
    </source>
</evidence>